<dbReference type="AlphaFoldDB" id="A0A078A5L5"/>
<name>A0A078A5L5_STYLE</name>
<feature type="compositionally biased region" description="Basic and acidic residues" evidence="1">
    <location>
        <begin position="1"/>
        <end position="10"/>
    </location>
</feature>
<gene>
    <name evidence="3" type="primary">Contig18507.g19664</name>
    <name evidence="3" type="ORF">STYLEM_6430</name>
</gene>
<evidence type="ECO:0000256" key="1">
    <source>
        <dbReference type="SAM" id="MobiDB-lite"/>
    </source>
</evidence>
<protein>
    <recommendedName>
        <fullName evidence="5">Transmembrane protein</fullName>
    </recommendedName>
</protein>
<feature type="region of interest" description="Disordered" evidence="1">
    <location>
        <begin position="1"/>
        <end position="29"/>
    </location>
</feature>
<feature type="transmembrane region" description="Helical" evidence="2">
    <location>
        <begin position="270"/>
        <end position="297"/>
    </location>
</feature>
<keyword evidence="2" id="KW-0472">Membrane</keyword>
<reference evidence="3 4" key="1">
    <citation type="submission" date="2014-06" db="EMBL/GenBank/DDBJ databases">
        <authorList>
            <person name="Swart Estienne"/>
        </authorList>
    </citation>
    <scope>NUCLEOTIDE SEQUENCE [LARGE SCALE GENOMIC DNA]</scope>
    <source>
        <strain evidence="3 4">130c</strain>
    </source>
</reference>
<evidence type="ECO:0000313" key="4">
    <source>
        <dbReference type="Proteomes" id="UP000039865"/>
    </source>
</evidence>
<feature type="compositionally biased region" description="Polar residues" evidence="1">
    <location>
        <begin position="11"/>
        <end position="20"/>
    </location>
</feature>
<feature type="transmembrane region" description="Helical" evidence="2">
    <location>
        <begin position="207"/>
        <end position="227"/>
    </location>
</feature>
<feature type="transmembrane region" description="Helical" evidence="2">
    <location>
        <begin position="61"/>
        <end position="85"/>
    </location>
</feature>
<organism evidence="3 4">
    <name type="scientific">Stylonychia lemnae</name>
    <name type="common">Ciliate</name>
    <dbReference type="NCBI Taxonomy" id="5949"/>
    <lineage>
        <taxon>Eukaryota</taxon>
        <taxon>Sar</taxon>
        <taxon>Alveolata</taxon>
        <taxon>Ciliophora</taxon>
        <taxon>Intramacronucleata</taxon>
        <taxon>Spirotrichea</taxon>
        <taxon>Stichotrichia</taxon>
        <taxon>Sporadotrichida</taxon>
        <taxon>Oxytrichidae</taxon>
        <taxon>Stylonychinae</taxon>
        <taxon>Stylonychia</taxon>
    </lineage>
</organism>
<evidence type="ECO:0000313" key="3">
    <source>
        <dbReference type="EMBL" id="CDW77469.1"/>
    </source>
</evidence>
<keyword evidence="2" id="KW-0812">Transmembrane</keyword>
<feature type="transmembrane region" description="Helical" evidence="2">
    <location>
        <begin position="125"/>
        <end position="148"/>
    </location>
</feature>
<accession>A0A078A5L5</accession>
<keyword evidence="4" id="KW-1185">Reference proteome</keyword>
<dbReference type="EMBL" id="CCKQ01006181">
    <property type="protein sequence ID" value="CDW77469.1"/>
    <property type="molecule type" value="Genomic_DNA"/>
</dbReference>
<evidence type="ECO:0000256" key="2">
    <source>
        <dbReference type="SAM" id="Phobius"/>
    </source>
</evidence>
<dbReference type="InParanoid" id="A0A078A5L5"/>
<sequence>MDTKTQKKDSQSNFTSNQNFYDDSDYYQDDDDTLTSEKMRKKRKLNLTPEQKRIYKIEEKIYTWSRVLTVFAGIAMAFSGILLIVDLLLGRSYQDFISYEIGTTPLIFKYANEKASVFIDFNEKVIGSCIQISMILFISIFIQGFTCFKTLRPLVNAIQKKQLETKKQMINQDEITQANIMALSLVGEDVLRVNGSSHDQTKHLQKIMFLFSVMNFAMMIYVQINLYNEVSGVVYKWVDDNVDAQIFDSSRSPTYISGFKDAQRVSTKRYAFIIMIYFNLMAFAVFTTINAFILYGAHQLSRNQKKTEED</sequence>
<evidence type="ECO:0008006" key="5">
    <source>
        <dbReference type="Google" id="ProtNLM"/>
    </source>
</evidence>
<keyword evidence="2" id="KW-1133">Transmembrane helix</keyword>
<dbReference type="Proteomes" id="UP000039865">
    <property type="component" value="Unassembled WGS sequence"/>
</dbReference>
<proteinExistence type="predicted"/>